<dbReference type="PROSITE" id="PS51781">
    <property type="entry name" value="SH3B"/>
    <property type="match status" value="1"/>
</dbReference>
<dbReference type="EMBL" id="CYSB01000005">
    <property type="protein sequence ID" value="CUH63254.1"/>
    <property type="molecule type" value="Genomic_DNA"/>
</dbReference>
<proteinExistence type="predicted"/>
<dbReference type="AlphaFoldDB" id="A0A0P1F5V1"/>
<evidence type="ECO:0000313" key="2">
    <source>
        <dbReference type="EMBL" id="CUH63254.1"/>
    </source>
</evidence>
<feature type="domain" description="SH3b" evidence="1">
    <location>
        <begin position="45"/>
        <end position="107"/>
    </location>
</feature>
<dbReference type="Proteomes" id="UP000051887">
    <property type="component" value="Unassembled WGS sequence"/>
</dbReference>
<evidence type="ECO:0000259" key="1">
    <source>
        <dbReference type="PROSITE" id="PS51781"/>
    </source>
</evidence>
<dbReference type="RefSeq" id="WP_082626251.1">
    <property type="nucleotide sequence ID" value="NZ_CYSB01000005.1"/>
</dbReference>
<keyword evidence="4" id="KW-1185">Reference proteome</keyword>
<dbReference type="OrthoDB" id="7679506at2"/>
<reference evidence="3 5" key="2">
    <citation type="submission" date="2015-09" db="EMBL/GenBank/DDBJ databases">
        <authorList>
            <consortium name="Swine Surveillance"/>
        </authorList>
    </citation>
    <scope>NUCLEOTIDE SEQUENCE [LARGE SCALE GENOMIC DNA]</scope>
    <source>
        <strain evidence="3 5">5120</strain>
    </source>
</reference>
<organism evidence="3 5">
    <name type="scientific">Thalassovita autumnalis</name>
    <dbReference type="NCBI Taxonomy" id="2072972"/>
    <lineage>
        <taxon>Bacteria</taxon>
        <taxon>Pseudomonadati</taxon>
        <taxon>Pseudomonadota</taxon>
        <taxon>Alphaproteobacteria</taxon>
        <taxon>Rhodobacterales</taxon>
        <taxon>Roseobacteraceae</taxon>
        <taxon>Thalassovita</taxon>
    </lineage>
</organism>
<dbReference type="InterPro" id="IPR003646">
    <property type="entry name" value="SH3-like_bac-type"/>
</dbReference>
<name>A0A0P1F5V1_9RHOB</name>
<gene>
    <name evidence="2" type="ORF">TL5118_00393</name>
    <name evidence="3" type="ORF">TL5120_01798</name>
</gene>
<evidence type="ECO:0000313" key="5">
    <source>
        <dbReference type="Proteomes" id="UP000051887"/>
    </source>
</evidence>
<dbReference type="EMBL" id="CYSC01000027">
    <property type="protein sequence ID" value="CUH72003.1"/>
    <property type="molecule type" value="Genomic_DNA"/>
</dbReference>
<protein>
    <recommendedName>
        <fullName evidence="1">SH3b domain-containing protein</fullName>
    </recommendedName>
</protein>
<dbReference type="SMART" id="SM00287">
    <property type="entry name" value="SH3b"/>
    <property type="match status" value="1"/>
</dbReference>
<dbReference type="Gene3D" id="2.30.30.40">
    <property type="entry name" value="SH3 Domains"/>
    <property type="match status" value="1"/>
</dbReference>
<accession>A0A0P1F5V1</accession>
<evidence type="ECO:0000313" key="4">
    <source>
        <dbReference type="Proteomes" id="UP000051086"/>
    </source>
</evidence>
<sequence length="180" mass="19148">MRRLKWGLVTAGTIWGLGHLGGDGLPSHSVRASVPSAEAVQSRAYDVYYVTGNVVNVRTGPGTSYQRIDQVRKGDRVGVIRIEGGWAKLSSPSGPAWMSARYISATQPSAPRNASKPPVVAQSRQSICHPNYSGKCVPIASDVDCAGGRGNGPAYVRGPVRVIGPDVYRLDRDGDGWACE</sequence>
<evidence type="ECO:0000313" key="3">
    <source>
        <dbReference type="EMBL" id="CUH72003.1"/>
    </source>
</evidence>
<dbReference type="Pfam" id="PF08239">
    <property type="entry name" value="SH3_3"/>
    <property type="match status" value="1"/>
</dbReference>
<dbReference type="Proteomes" id="UP000051086">
    <property type="component" value="Unassembled WGS sequence"/>
</dbReference>
<reference evidence="2 4" key="1">
    <citation type="submission" date="2015-09" db="EMBL/GenBank/DDBJ databases">
        <authorList>
            <person name="Rodrigo-Torres L."/>
            <person name="Arahal D.R."/>
        </authorList>
    </citation>
    <scope>NUCLEOTIDE SEQUENCE [LARGE SCALE GENOMIC DNA]</scope>
    <source>
        <strain evidence="2 4">CECT 5118</strain>
    </source>
</reference>